<evidence type="ECO:0000256" key="1">
    <source>
        <dbReference type="ARBA" id="ARBA00004123"/>
    </source>
</evidence>
<dbReference type="GO" id="GO:0016514">
    <property type="term" value="C:SWI/SNF complex"/>
    <property type="evidence" value="ECO:0007669"/>
    <property type="project" value="TreeGrafter"/>
</dbReference>
<feature type="region of interest" description="Disordered" evidence="8">
    <location>
        <begin position="112"/>
        <end position="141"/>
    </location>
</feature>
<feature type="region of interest" description="Disordered" evidence="8">
    <location>
        <begin position="1"/>
        <end position="34"/>
    </location>
</feature>
<dbReference type="GO" id="GO:0003682">
    <property type="term" value="F:chromatin binding"/>
    <property type="evidence" value="ECO:0007669"/>
    <property type="project" value="TreeGrafter"/>
</dbReference>
<accession>A0AAD9NIF3</accession>
<evidence type="ECO:0000256" key="5">
    <source>
        <dbReference type="ARBA" id="ARBA00023163"/>
    </source>
</evidence>
<feature type="compositionally biased region" description="Polar residues" evidence="8">
    <location>
        <begin position="167"/>
        <end position="177"/>
    </location>
</feature>
<evidence type="ECO:0000256" key="8">
    <source>
        <dbReference type="SAM" id="MobiDB-lite"/>
    </source>
</evidence>
<dbReference type="PANTHER" id="PTHR16062:SF19">
    <property type="entry name" value="PROTEIN POLYBROMO-1"/>
    <property type="match status" value="1"/>
</dbReference>
<dbReference type="GO" id="GO:0003677">
    <property type="term" value="F:DNA binding"/>
    <property type="evidence" value="ECO:0007669"/>
    <property type="project" value="UniProtKB-UniRule"/>
</dbReference>
<dbReference type="SMART" id="SM00398">
    <property type="entry name" value="HMG"/>
    <property type="match status" value="1"/>
</dbReference>
<comment type="caution">
    <text evidence="10">The sequence shown here is derived from an EMBL/GenBank/DDBJ whole genome shotgun (WGS) entry which is preliminary data.</text>
</comment>
<evidence type="ECO:0000313" key="11">
    <source>
        <dbReference type="Proteomes" id="UP001208570"/>
    </source>
</evidence>
<proteinExistence type="predicted"/>
<feature type="domain" description="HMG box" evidence="9">
    <location>
        <begin position="37"/>
        <end position="105"/>
    </location>
</feature>
<keyword evidence="5" id="KW-0804">Transcription</keyword>
<feature type="DNA-binding region" description="HMG box" evidence="7">
    <location>
        <begin position="37"/>
        <end position="105"/>
    </location>
</feature>
<dbReference type="InterPro" id="IPR009071">
    <property type="entry name" value="HMG_box_dom"/>
</dbReference>
<keyword evidence="7" id="KW-0238">DNA-binding</keyword>
<dbReference type="Proteomes" id="UP001208570">
    <property type="component" value="Unassembled WGS sequence"/>
</dbReference>
<dbReference type="GO" id="GO:0006368">
    <property type="term" value="P:transcription elongation by RNA polymerase II"/>
    <property type="evidence" value="ECO:0007669"/>
    <property type="project" value="TreeGrafter"/>
</dbReference>
<keyword evidence="3" id="KW-0156">Chromatin regulator</keyword>
<sequence>MDSSHSENISIQGDTSLSEVITPDVSTEKKKIKNKNKGRNVSGYIVFAAEYRKEIAAANPDMSFGEISKLVGSRWKALDPELKVRFEDKAKVMAQEQAAKQAEADRAFGDSLNFYPVSQSPGGEHGTSPGPSKGSYTPSSVHGISLGLLPQSTNQHSLMQNGLAYHSSPNSVQTAGSGHQMAPPPPPRPPSPMFVSVPPKTQRLVHSEAYLRYIENLNPDSHTVGNWDRSLYATQENTPLPNNCKLPVHWLANGVGHHENAANALWALRDLMMKDAVTISRTLEFSQL</sequence>
<dbReference type="InterPro" id="IPR037382">
    <property type="entry name" value="Rsc/polybromo"/>
</dbReference>
<feature type="region of interest" description="Disordered" evidence="8">
    <location>
        <begin position="164"/>
        <end position="187"/>
    </location>
</feature>
<keyword evidence="6 7" id="KW-0539">Nucleus</keyword>
<reference evidence="10" key="1">
    <citation type="journal article" date="2023" name="Mol. Biol. Evol.">
        <title>Third-Generation Sequencing Reveals the Adaptive Role of the Epigenome in Three Deep-Sea Polychaetes.</title>
        <authorList>
            <person name="Perez M."/>
            <person name="Aroh O."/>
            <person name="Sun Y."/>
            <person name="Lan Y."/>
            <person name="Juniper S.K."/>
            <person name="Young C.R."/>
            <person name="Angers B."/>
            <person name="Qian P.Y."/>
        </authorList>
    </citation>
    <scope>NUCLEOTIDE SEQUENCE</scope>
    <source>
        <strain evidence="10">P08H-3</strain>
    </source>
</reference>
<evidence type="ECO:0000256" key="7">
    <source>
        <dbReference type="PROSITE-ProRule" id="PRU00267"/>
    </source>
</evidence>
<comment type="subcellular location">
    <subcellularLocation>
        <location evidence="1">Nucleus</location>
    </subcellularLocation>
</comment>
<organism evidence="10 11">
    <name type="scientific">Paralvinella palmiformis</name>
    <dbReference type="NCBI Taxonomy" id="53620"/>
    <lineage>
        <taxon>Eukaryota</taxon>
        <taxon>Metazoa</taxon>
        <taxon>Spiralia</taxon>
        <taxon>Lophotrochozoa</taxon>
        <taxon>Annelida</taxon>
        <taxon>Polychaeta</taxon>
        <taxon>Sedentaria</taxon>
        <taxon>Canalipalpata</taxon>
        <taxon>Terebellida</taxon>
        <taxon>Terebelliformia</taxon>
        <taxon>Alvinellidae</taxon>
        <taxon>Paralvinella</taxon>
    </lineage>
</organism>
<dbReference type="GO" id="GO:0016586">
    <property type="term" value="C:RSC-type complex"/>
    <property type="evidence" value="ECO:0007669"/>
    <property type="project" value="InterPro"/>
</dbReference>
<evidence type="ECO:0000256" key="2">
    <source>
        <dbReference type="ARBA" id="ARBA00022737"/>
    </source>
</evidence>
<evidence type="ECO:0000256" key="3">
    <source>
        <dbReference type="ARBA" id="ARBA00022853"/>
    </source>
</evidence>
<dbReference type="SUPFAM" id="SSF47095">
    <property type="entry name" value="HMG-box"/>
    <property type="match status" value="1"/>
</dbReference>
<dbReference type="GO" id="GO:0006338">
    <property type="term" value="P:chromatin remodeling"/>
    <property type="evidence" value="ECO:0007669"/>
    <property type="project" value="InterPro"/>
</dbReference>
<evidence type="ECO:0000313" key="10">
    <source>
        <dbReference type="EMBL" id="KAK2168324.1"/>
    </source>
</evidence>
<dbReference type="InterPro" id="IPR036910">
    <property type="entry name" value="HMG_box_dom_sf"/>
</dbReference>
<gene>
    <name evidence="10" type="ORF">LSH36_18g10050</name>
</gene>
<name>A0AAD9NIF3_9ANNE</name>
<dbReference type="Pfam" id="PF00505">
    <property type="entry name" value="HMG_box"/>
    <property type="match status" value="1"/>
</dbReference>
<keyword evidence="4" id="KW-0805">Transcription regulation</keyword>
<dbReference type="PROSITE" id="PS50118">
    <property type="entry name" value="HMG_BOX_2"/>
    <property type="match status" value="1"/>
</dbReference>
<evidence type="ECO:0000259" key="9">
    <source>
        <dbReference type="PROSITE" id="PS50118"/>
    </source>
</evidence>
<feature type="compositionally biased region" description="Polar residues" evidence="8">
    <location>
        <begin position="1"/>
        <end position="19"/>
    </location>
</feature>
<dbReference type="AlphaFoldDB" id="A0AAD9NIF3"/>
<evidence type="ECO:0000256" key="6">
    <source>
        <dbReference type="ARBA" id="ARBA00023242"/>
    </source>
</evidence>
<evidence type="ECO:0000256" key="4">
    <source>
        <dbReference type="ARBA" id="ARBA00023015"/>
    </source>
</evidence>
<dbReference type="EMBL" id="JAODUP010000018">
    <property type="protein sequence ID" value="KAK2168324.1"/>
    <property type="molecule type" value="Genomic_DNA"/>
</dbReference>
<keyword evidence="2" id="KW-0677">Repeat</keyword>
<protein>
    <recommendedName>
        <fullName evidence="9">HMG box domain-containing protein</fullName>
    </recommendedName>
</protein>
<keyword evidence="11" id="KW-1185">Reference proteome</keyword>
<dbReference type="PANTHER" id="PTHR16062">
    <property type="entry name" value="SWI/SNF-RELATED"/>
    <property type="match status" value="1"/>
</dbReference>
<dbReference type="Gene3D" id="1.10.30.10">
    <property type="entry name" value="High mobility group box domain"/>
    <property type="match status" value="1"/>
</dbReference>